<accession>L9UAZ2</accession>
<feature type="region of interest" description="Disordered" evidence="1">
    <location>
        <begin position="1"/>
        <end position="20"/>
    </location>
</feature>
<dbReference type="Proteomes" id="UP000011651">
    <property type="component" value="Unassembled WGS sequence"/>
</dbReference>
<protein>
    <recommendedName>
        <fullName evidence="4">PPC domain-containing protein</fullName>
    </recommendedName>
</protein>
<dbReference type="EMBL" id="AOPO01000003">
    <property type="protein sequence ID" value="ELY21917.1"/>
    <property type="molecule type" value="Genomic_DNA"/>
</dbReference>
<organism evidence="2 3">
    <name type="scientific">Vreelandella titanicae BH1</name>
    <dbReference type="NCBI Taxonomy" id="1204738"/>
    <lineage>
        <taxon>Bacteria</taxon>
        <taxon>Pseudomonadati</taxon>
        <taxon>Pseudomonadota</taxon>
        <taxon>Gammaproteobacteria</taxon>
        <taxon>Oceanospirillales</taxon>
        <taxon>Halomonadaceae</taxon>
        <taxon>Vreelandella</taxon>
    </lineage>
</organism>
<dbReference type="AlphaFoldDB" id="L9UAZ2"/>
<sequence>MSLSQLKDSQMGAIQHPGNPITQRHQAQLCHTIPIPLLLKGGQSLHDAIIKELSVHNITSAYITLNNAQMDTLRYVIPGDDPKGEHAAWYSDTFHLGAPAQILTAGIHVGRREGKPFMHCHGTWSGVSGKDKGKEERDQVVAGHLLAPESYLAEDIQVDCIAIEGACLDVHYDEETRFPLFSPSTTLSNINKKNALLLTLRPNQDLQTALASIANDYRVETAQILGIGSLIKTCFNDGKQLLTHANEILILNGELKDHQATIQAVSVGIGGEQHQGQLAPGKNAICVTCELLLVF</sequence>
<evidence type="ECO:0000313" key="3">
    <source>
        <dbReference type="Proteomes" id="UP000011651"/>
    </source>
</evidence>
<evidence type="ECO:0008006" key="4">
    <source>
        <dbReference type="Google" id="ProtNLM"/>
    </source>
</evidence>
<evidence type="ECO:0000313" key="2">
    <source>
        <dbReference type="EMBL" id="ELY21917.1"/>
    </source>
</evidence>
<dbReference type="PATRIC" id="fig|1204738.3.peg.1549"/>
<dbReference type="RefSeq" id="WP_009286747.1">
    <property type="nucleotide sequence ID" value="NZ_AOPO01000003.1"/>
</dbReference>
<dbReference type="SUPFAM" id="SSF117856">
    <property type="entry name" value="AF0104/ALDC/Ptd012-like"/>
    <property type="match status" value="2"/>
</dbReference>
<proteinExistence type="predicted"/>
<reference evidence="2 3" key="1">
    <citation type="journal article" date="2013" name="Genome Announc.">
        <title>Draft Genome of the Marine Gammaproteobacterium Halomonas titanicae.</title>
        <authorList>
            <person name="Sanchez-Porro C."/>
            <person name="de la Haba R.R."/>
            <person name="Cruz-Hernandez N."/>
            <person name="Gonzalez J.M."/>
            <person name="Reyes-Guirao C."/>
            <person name="Navarro-Sampedro L."/>
            <person name="Carballo M."/>
            <person name="Ventosa A."/>
        </authorList>
    </citation>
    <scope>NUCLEOTIDE SEQUENCE [LARGE SCALE GENOMIC DNA]</scope>
    <source>
        <strain evidence="2 3">BH1</strain>
    </source>
</reference>
<gene>
    <name evidence="2" type="ORF">HALTITAN_1029</name>
</gene>
<name>L9UAZ2_9GAMM</name>
<comment type="caution">
    <text evidence="2">The sequence shown here is derived from an EMBL/GenBank/DDBJ whole genome shotgun (WGS) entry which is preliminary data.</text>
</comment>
<dbReference type="Gene3D" id="3.30.1330.80">
    <property type="entry name" value="Hypothetical protein, similar to alpha- acetolactate decarboxylase, domain 2"/>
    <property type="match status" value="2"/>
</dbReference>
<evidence type="ECO:0000256" key="1">
    <source>
        <dbReference type="SAM" id="MobiDB-lite"/>
    </source>
</evidence>